<protein>
    <submittedName>
        <fullName evidence="2">Uncharacterized protein</fullName>
    </submittedName>
</protein>
<proteinExistence type="predicted"/>
<evidence type="ECO:0000313" key="3">
    <source>
        <dbReference type="Proteomes" id="UP000638560"/>
    </source>
</evidence>
<name>A0ABS0GXL3_9ACTN</name>
<evidence type="ECO:0000313" key="2">
    <source>
        <dbReference type="EMBL" id="MBF9130941.1"/>
    </source>
</evidence>
<evidence type="ECO:0000256" key="1">
    <source>
        <dbReference type="SAM" id="Phobius"/>
    </source>
</evidence>
<keyword evidence="1" id="KW-0812">Transmembrane</keyword>
<keyword evidence="1" id="KW-0472">Membrane</keyword>
<dbReference type="Proteomes" id="UP000638560">
    <property type="component" value="Unassembled WGS sequence"/>
</dbReference>
<sequence>MSADEEQGTGQALRTLMLQAEVPPARSDVGLAVRLGRRAERRRRITAATGALAVVGVVGLIATTVLRPADRRDPPELAAAGPFATSVTDLEQIEARVPEASSSRCSVEPLAALPGFDFTQVLVGDSTGRYIVGSSASKADRSSSGTRVLWDNGVPSRLVRDEPASDRDLSASTMMRDIGPWGPSGPSGTVGSPYPDGQARKLTLPPGYDHAVASAINGRGDVVGVAAGQDAYKLRVPVIWPAGGYDAPRVLDEPGRYEVEGVTADGSVIGTLVDTQEMRVWGADGTTSTVPMPDGWGQMSLWVGSGDWISGLVARDHDVYQQPSATLRWNVRTGKLSIFTNLDTGGVPRMAVNSEGWLMVATEEYGPLLVAPDGAVERLPLPAGAENAHLVSISDNGMVTGNAQDSTDNYVGGVTWKCR</sequence>
<reference evidence="2 3" key="1">
    <citation type="submission" date="2020-11" db="EMBL/GenBank/DDBJ databases">
        <title>A novel isolate from a Black sea contaminated sediment with potential to produce alkanes: Plantactinospora alkalitolerans sp. nov.</title>
        <authorList>
            <person name="Carro L."/>
            <person name="Veyisoglu A."/>
            <person name="Guven K."/>
            <person name="Schumann P."/>
            <person name="Klenk H.-P."/>
            <person name="Sahin N."/>
        </authorList>
    </citation>
    <scope>NUCLEOTIDE SEQUENCE [LARGE SCALE GENOMIC DNA]</scope>
    <source>
        <strain evidence="2 3">S1510</strain>
    </source>
</reference>
<keyword evidence="3" id="KW-1185">Reference proteome</keyword>
<organism evidence="2 3">
    <name type="scientific">Plantactinospora alkalitolerans</name>
    <dbReference type="NCBI Taxonomy" id="2789879"/>
    <lineage>
        <taxon>Bacteria</taxon>
        <taxon>Bacillati</taxon>
        <taxon>Actinomycetota</taxon>
        <taxon>Actinomycetes</taxon>
        <taxon>Micromonosporales</taxon>
        <taxon>Micromonosporaceae</taxon>
        <taxon>Plantactinospora</taxon>
    </lineage>
</organism>
<gene>
    <name evidence="2" type="ORF">I0C86_18535</name>
</gene>
<comment type="caution">
    <text evidence="2">The sequence shown here is derived from an EMBL/GenBank/DDBJ whole genome shotgun (WGS) entry which is preliminary data.</text>
</comment>
<accession>A0ABS0GXL3</accession>
<keyword evidence="1" id="KW-1133">Transmembrane helix</keyword>
<dbReference type="EMBL" id="JADPUN010000176">
    <property type="protein sequence ID" value="MBF9130941.1"/>
    <property type="molecule type" value="Genomic_DNA"/>
</dbReference>
<dbReference type="RefSeq" id="WP_196202503.1">
    <property type="nucleotide sequence ID" value="NZ_JADPUN010000176.1"/>
</dbReference>
<feature type="transmembrane region" description="Helical" evidence="1">
    <location>
        <begin position="45"/>
        <end position="66"/>
    </location>
</feature>